<evidence type="ECO:0000256" key="6">
    <source>
        <dbReference type="ARBA" id="ARBA00022989"/>
    </source>
</evidence>
<feature type="domain" description="Glycosyltransferase RgtA/B/C/D-like" evidence="9">
    <location>
        <begin position="64"/>
        <end position="178"/>
    </location>
</feature>
<dbReference type="Pfam" id="PF13231">
    <property type="entry name" value="PMT_2"/>
    <property type="match status" value="1"/>
</dbReference>
<accession>E1YHU3</accession>
<feature type="transmembrane region" description="Helical" evidence="8">
    <location>
        <begin position="386"/>
        <end position="404"/>
    </location>
</feature>
<evidence type="ECO:0000256" key="7">
    <source>
        <dbReference type="ARBA" id="ARBA00023136"/>
    </source>
</evidence>
<feature type="transmembrane region" description="Helical" evidence="8">
    <location>
        <begin position="61"/>
        <end position="78"/>
    </location>
</feature>
<proteinExistence type="predicted"/>
<evidence type="ECO:0000256" key="2">
    <source>
        <dbReference type="ARBA" id="ARBA00022475"/>
    </source>
</evidence>
<feature type="transmembrane region" description="Helical" evidence="8">
    <location>
        <begin position="190"/>
        <end position="208"/>
    </location>
</feature>
<gene>
    <name evidence="10" type="ORF">N47_D30210</name>
</gene>
<evidence type="ECO:0000256" key="8">
    <source>
        <dbReference type="SAM" id="Phobius"/>
    </source>
</evidence>
<feature type="transmembrane region" description="Helical" evidence="8">
    <location>
        <begin position="137"/>
        <end position="170"/>
    </location>
</feature>
<feature type="transmembrane region" description="Helical" evidence="8">
    <location>
        <begin position="85"/>
        <end position="101"/>
    </location>
</feature>
<evidence type="ECO:0000256" key="5">
    <source>
        <dbReference type="ARBA" id="ARBA00022692"/>
    </source>
</evidence>
<keyword evidence="2" id="KW-1003">Cell membrane</keyword>
<feature type="transmembrane region" description="Helical" evidence="8">
    <location>
        <begin position="326"/>
        <end position="343"/>
    </location>
</feature>
<dbReference type="EMBL" id="FR695874">
    <property type="protein sequence ID" value="CBX30212.1"/>
    <property type="molecule type" value="Genomic_DNA"/>
</dbReference>
<evidence type="ECO:0000256" key="3">
    <source>
        <dbReference type="ARBA" id="ARBA00022676"/>
    </source>
</evidence>
<keyword evidence="6 8" id="KW-1133">Transmembrane helix</keyword>
<dbReference type="InterPro" id="IPR050297">
    <property type="entry name" value="LipidA_mod_glycosyltrf_83"/>
</dbReference>
<organism evidence="10">
    <name type="scientific">uncultured Desulfobacterium sp</name>
    <dbReference type="NCBI Taxonomy" id="201089"/>
    <lineage>
        <taxon>Bacteria</taxon>
        <taxon>Pseudomonadati</taxon>
        <taxon>Thermodesulfobacteriota</taxon>
        <taxon>Desulfobacteria</taxon>
        <taxon>Desulfobacterales</taxon>
        <taxon>Desulfobacteriaceae</taxon>
        <taxon>Desulfobacterium</taxon>
        <taxon>environmental samples</taxon>
    </lineage>
</organism>
<feature type="transmembrane region" description="Helical" evidence="8">
    <location>
        <begin position="349"/>
        <end position="374"/>
    </location>
</feature>
<name>E1YHU3_9BACT</name>
<keyword evidence="7 8" id="KW-0472">Membrane</keyword>
<keyword evidence="4" id="KW-0808">Transferase</keyword>
<dbReference type="GO" id="GO:0009103">
    <property type="term" value="P:lipopolysaccharide biosynthetic process"/>
    <property type="evidence" value="ECO:0007669"/>
    <property type="project" value="UniProtKB-ARBA"/>
</dbReference>
<sequence>MSSVPPVSRDALTHHLAVPKLYLTHGGIYEIPSLIFSYYPMNLELLYLIPLYLGNDIVPKYIHFFFGLLTALLIFKYLKNRINKVYAVFGALFFLSIPVIIKLSTTVYVDLGLIFFSTASIIFLFKWIESDYSLKHLATSGVFCGLCLGTKYNAIVVFFLLTMIVIFAYIRTPRKIETRNESAKSAKALSSGLVFIIISLLLFSPWMIRNYIWTKNPVYPLYQNFFNNINTKPEPISFGADNNNNLLGKEKNNNGNKEWGHFAIRRIIYHESLLKIILIPVRIFFEGEDGDPIHFDGKLSPFLFILPFFAFIHFKKDDRLLKTEKIILLCFSLLYILFAFVKIDMRIRYIAPVIPPLVVLSVMGLHNIFLLLNTRFSQFSGRIHQYCLLAFFAVVISNNFIYLIKQFDYVKPFEYLSGNVGRDEYIEKYRPEYAVFKYANKNLAPDAKILCLFLGNRLYYSDRDVIFGETVFINSVKGKDSIISDLNNKGITHLIIWYNYFDKWANNNFNDKEGVLLKIFLRENTTLIFSKGEYGLFELKP</sequence>
<evidence type="ECO:0000256" key="4">
    <source>
        <dbReference type="ARBA" id="ARBA00022679"/>
    </source>
</evidence>
<reference evidence="10" key="1">
    <citation type="journal article" date="2011" name="Environ. Microbiol.">
        <title>Genomic insights into the metabolic potential of the polycyclic aromatic hydrocarbon degrading sulfate-reducing Deltaproteobacterium N47.</title>
        <authorList>
            <person name="Bergmann F."/>
            <person name="Selesi D."/>
            <person name="Weinmaier T."/>
            <person name="Tischler P."/>
            <person name="Rattei T."/>
            <person name="Meckenstock R.U."/>
        </authorList>
    </citation>
    <scope>NUCLEOTIDE SEQUENCE</scope>
</reference>
<evidence type="ECO:0000259" key="9">
    <source>
        <dbReference type="Pfam" id="PF13231"/>
    </source>
</evidence>
<keyword evidence="3" id="KW-0328">Glycosyltransferase</keyword>
<keyword evidence="5 8" id="KW-0812">Transmembrane</keyword>
<dbReference type="PANTHER" id="PTHR33908">
    <property type="entry name" value="MANNOSYLTRANSFERASE YKCB-RELATED"/>
    <property type="match status" value="1"/>
</dbReference>
<dbReference type="InterPro" id="IPR038731">
    <property type="entry name" value="RgtA/B/C-like"/>
</dbReference>
<evidence type="ECO:0000256" key="1">
    <source>
        <dbReference type="ARBA" id="ARBA00004651"/>
    </source>
</evidence>
<evidence type="ECO:0000313" key="10">
    <source>
        <dbReference type="EMBL" id="CBX30212.1"/>
    </source>
</evidence>
<comment type="subcellular location">
    <subcellularLocation>
        <location evidence="1">Cell membrane</location>
        <topology evidence="1">Multi-pass membrane protein</topology>
    </subcellularLocation>
</comment>
<dbReference type="GO" id="GO:0016763">
    <property type="term" value="F:pentosyltransferase activity"/>
    <property type="evidence" value="ECO:0007669"/>
    <property type="project" value="TreeGrafter"/>
</dbReference>
<protein>
    <recommendedName>
        <fullName evidence="9">Glycosyltransferase RgtA/B/C/D-like domain-containing protein</fullName>
    </recommendedName>
</protein>
<dbReference type="GO" id="GO:0005886">
    <property type="term" value="C:plasma membrane"/>
    <property type="evidence" value="ECO:0007669"/>
    <property type="project" value="UniProtKB-SubCell"/>
</dbReference>
<dbReference type="AlphaFoldDB" id="E1YHU3"/>
<dbReference type="PANTHER" id="PTHR33908:SF11">
    <property type="entry name" value="MEMBRANE PROTEIN"/>
    <property type="match status" value="1"/>
</dbReference>
<feature type="transmembrane region" description="Helical" evidence="8">
    <location>
        <begin position="297"/>
        <end position="314"/>
    </location>
</feature>